<evidence type="ECO:0000256" key="1">
    <source>
        <dbReference type="SAM" id="SignalP"/>
    </source>
</evidence>
<gene>
    <name evidence="2" type="ORF">FHS57_001417</name>
</gene>
<dbReference type="Gene3D" id="2.120.10.10">
    <property type="match status" value="1"/>
</dbReference>
<dbReference type="Proteomes" id="UP000541352">
    <property type="component" value="Unassembled WGS sequence"/>
</dbReference>
<evidence type="ECO:0000313" key="2">
    <source>
        <dbReference type="EMBL" id="MBB3837423.1"/>
    </source>
</evidence>
<comment type="caution">
    <text evidence="2">The sequence shown here is derived from an EMBL/GenBank/DDBJ whole genome shotgun (WGS) entry which is preliminary data.</text>
</comment>
<sequence length="428" mass="45941">MMNVSAFLPLVLVGVLGSFFPTATPTPSEMVICHGESTPEFTTWVPTNTNFAVSPIDLDPTKTYSMPLLAETTKGELMLSWTEKEASGMTSFCVAFSKDKGKTFAEKKTIFSGNGIGNSRMMRAKVLSKKDGSFVAVFSNRGEAGAAPASGRGGGRSSNIVYCVSKDGGNTWTAPQSVDSDPKQGIVRGFFDAVVLPNDEIAVAYLKDVANSTKHEERDLRMVVSKGGVMQPERLLDAVVCDCCPINLSVDASGALTVVYRDNNDDIRDMARLISTDNAATFSKSAIVYNDNWKIMGCPHSGAISTQYGKSELLAWFSGSDQEKGIRLTTREGKKFFVLTEASAKNPALTSNGNAAVMLWEQSKGEGTPTQIAYRKIAEGQVSETTWIADATNATNSTGIVLGNQLVVAYEAKQADGKNSLKFSYVPL</sequence>
<name>A0A7W5ZHK1_9BACT</name>
<evidence type="ECO:0008006" key="4">
    <source>
        <dbReference type="Google" id="ProtNLM"/>
    </source>
</evidence>
<dbReference type="EMBL" id="JACIBY010000002">
    <property type="protein sequence ID" value="MBB3837423.1"/>
    <property type="molecule type" value="Genomic_DNA"/>
</dbReference>
<reference evidence="2 3" key="1">
    <citation type="submission" date="2020-08" db="EMBL/GenBank/DDBJ databases">
        <title>Genomic Encyclopedia of Type Strains, Phase IV (KMG-IV): sequencing the most valuable type-strain genomes for metagenomic binning, comparative biology and taxonomic classification.</title>
        <authorList>
            <person name="Goeker M."/>
        </authorList>
    </citation>
    <scope>NUCLEOTIDE SEQUENCE [LARGE SCALE GENOMIC DNA]</scope>
    <source>
        <strain evidence="2 3">DSM 17976</strain>
    </source>
</reference>
<keyword evidence="3" id="KW-1185">Reference proteome</keyword>
<organism evidence="2 3">
    <name type="scientific">Runella defluvii</name>
    <dbReference type="NCBI Taxonomy" id="370973"/>
    <lineage>
        <taxon>Bacteria</taxon>
        <taxon>Pseudomonadati</taxon>
        <taxon>Bacteroidota</taxon>
        <taxon>Cytophagia</taxon>
        <taxon>Cytophagales</taxon>
        <taxon>Spirosomataceae</taxon>
        <taxon>Runella</taxon>
    </lineage>
</organism>
<evidence type="ECO:0000313" key="3">
    <source>
        <dbReference type="Proteomes" id="UP000541352"/>
    </source>
</evidence>
<dbReference type="CDD" id="cd15482">
    <property type="entry name" value="Sialidase_non-viral"/>
    <property type="match status" value="1"/>
</dbReference>
<accession>A0A7W5ZHK1</accession>
<feature type="signal peptide" evidence="1">
    <location>
        <begin position="1"/>
        <end position="23"/>
    </location>
</feature>
<keyword evidence="1" id="KW-0732">Signal</keyword>
<dbReference type="InterPro" id="IPR036278">
    <property type="entry name" value="Sialidase_sf"/>
</dbReference>
<dbReference type="SUPFAM" id="SSF50939">
    <property type="entry name" value="Sialidases"/>
    <property type="match status" value="1"/>
</dbReference>
<dbReference type="AlphaFoldDB" id="A0A7W5ZHK1"/>
<protein>
    <recommendedName>
        <fullName evidence="4">Exo-alpha-sialidase</fullName>
    </recommendedName>
</protein>
<proteinExistence type="predicted"/>
<dbReference type="RefSeq" id="WP_183972140.1">
    <property type="nucleotide sequence ID" value="NZ_JACIBY010000002.1"/>
</dbReference>
<feature type="chain" id="PRO_5031047067" description="Exo-alpha-sialidase" evidence="1">
    <location>
        <begin position="24"/>
        <end position="428"/>
    </location>
</feature>